<protein>
    <recommendedName>
        <fullName evidence="2">THAP9-like helix-turn-helix domain-containing protein</fullName>
    </recommendedName>
</protein>
<dbReference type="Pfam" id="PF12017">
    <property type="entry name" value="Tnp_P_element"/>
    <property type="match status" value="1"/>
</dbReference>
<dbReference type="EMBL" id="JAZGQO010000002">
    <property type="protein sequence ID" value="KAK6191107.1"/>
    <property type="molecule type" value="Genomic_DNA"/>
</dbReference>
<organism evidence="3 4">
    <name type="scientific">Patella caerulea</name>
    <name type="common">Rayed Mediterranean limpet</name>
    <dbReference type="NCBI Taxonomy" id="87958"/>
    <lineage>
        <taxon>Eukaryota</taxon>
        <taxon>Metazoa</taxon>
        <taxon>Spiralia</taxon>
        <taxon>Lophotrochozoa</taxon>
        <taxon>Mollusca</taxon>
        <taxon>Gastropoda</taxon>
        <taxon>Patellogastropoda</taxon>
        <taxon>Patelloidea</taxon>
        <taxon>Patellidae</taxon>
        <taxon>Patella</taxon>
    </lineage>
</organism>
<evidence type="ECO:0000259" key="2">
    <source>
        <dbReference type="Pfam" id="PF12017"/>
    </source>
</evidence>
<comment type="caution">
    <text evidence="3">The sequence shown here is derived from an EMBL/GenBank/DDBJ whole genome shotgun (WGS) entry which is preliminary data.</text>
</comment>
<reference evidence="3 4" key="1">
    <citation type="submission" date="2024-01" db="EMBL/GenBank/DDBJ databases">
        <title>The genome of the rayed Mediterranean limpet Patella caerulea (Linnaeus, 1758).</title>
        <authorList>
            <person name="Anh-Thu Weber A."/>
            <person name="Halstead-Nussloch G."/>
        </authorList>
    </citation>
    <scope>NUCLEOTIDE SEQUENCE [LARGE SCALE GENOMIC DNA]</scope>
    <source>
        <strain evidence="3">AATW-2023a</strain>
        <tissue evidence="3">Whole specimen</tissue>
    </source>
</reference>
<dbReference type="Proteomes" id="UP001347796">
    <property type="component" value="Unassembled WGS sequence"/>
</dbReference>
<gene>
    <name evidence="3" type="ORF">SNE40_002851</name>
</gene>
<dbReference type="InterPro" id="IPR021896">
    <property type="entry name" value="THAP9-like_HTH"/>
</dbReference>
<feature type="region of interest" description="Disordered" evidence="1">
    <location>
        <begin position="1"/>
        <end position="26"/>
    </location>
</feature>
<evidence type="ECO:0000256" key="1">
    <source>
        <dbReference type="SAM" id="MobiDB-lite"/>
    </source>
</evidence>
<evidence type="ECO:0000313" key="3">
    <source>
        <dbReference type="EMBL" id="KAK6191107.1"/>
    </source>
</evidence>
<dbReference type="AlphaFoldDB" id="A0AAN8K6Z0"/>
<feature type="domain" description="THAP9-like helix-turn-helix" evidence="2">
    <location>
        <begin position="32"/>
        <end position="98"/>
    </location>
</feature>
<name>A0AAN8K6Z0_PATCE</name>
<proteinExistence type="predicted"/>
<evidence type="ECO:0000313" key="4">
    <source>
        <dbReference type="Proteomes" id="UP001347796"/>
    </source>
</evidence>
<keyword evidence="4" id="KW-1185">Reference proteome</keyword>
<sequence length="131" mass="15740">MQDRTDSLQKRLKNTQARERRARQTCQTSIDSLKEKNYLNTELEEKLRVYKDIPCELFEKSHGQYTEEQRHFALTLHMYSPKAYEYLRKNVQLPAPRTKWLEKIKAEPGISLCMLQSLKEKVEKFPEQYTQ</sequence>
<accession>A0AAN8K6Z0</accession>